<feature type="region of interest" description="Disordered" evidence="1">
    <location>
        <begin position="1"/>
        <end position="41"/>
    </location>
</feature>
<evidence type="ECO:0000313" key="2">
    <source>
        <dbReference type="EMBL" id="GAA4197786.1"/>
    </source>
</evidence>
<name>A0ABP8B4M1_9ACTN</name>
<keyword evidence="3" id="KW-1185">Reference proteome</keyword>
<comment type="caution">
    <text evidence="2">The sequence shown here is derived from an EMBL/GenBank/DDBJ whole genome shotgun (WGS) entry which is preliminary data.</text>
</comment>
<evidence type="ECO:0000313" key="3">
    <source>
        <dbReference type="Proteomes" id="UP001501251"/>
    </source>
</evidence>
<sequence length="100" mass="10057">MAGWSPVGRMPGAGVALTAEGPPPVEGTGGGSVRVDGPGRGAGRLTMVADGSVRVAVGRGARAVRGAVVHDHLLSDWASCCHVTPRPAVLYKIWVISSGC</sequence>
<dbReference type="EMBL" id="BAABAQ010000009">
    <property type="protein sequence ID" value="GAA4197786.1"/>
    <property type="molecule type" value="Genomic_DNA"/>
</dbReference>
<gene>
    <name evidence="2" type="ORF">GCM10022252_47150</name>
</gene>
<dbReference type="Proteomes" id="UP001501251">
    <property type="component" value="Unassembled WGS sequence"/>
</dbReference>
<evidence type="ECO:0000256" key="1">
    <source>
        <dbReference type="SAM" id="MobiDB-lite"/>
    </source>
</evidence>
<accession>A0ABP8B4M1</accession>
<feature type="compositionally biased region" description="Gly residues" evidence="1">
    <location>
        <begin position="27"/>
        <end position="41"/>
    </location>
</feature>
<proteinExistence type="predicted"/>
<protein>
    <submittedName>
        <fullName evidence="2">Uncharacterized protein</fullName>
    </submittedName>
</protein>
<organism evidence="2 3">
    <name type="scientific">Streptosporangium oxazolinicum</name>
    <dbReference type="NCBI Taxonomy" id="909287"/>
    <lineage>
        <taxon>Bacteria</taxon>
        <taxon>Bacillati</taxon>
        <taxon>Actinomycetota</taxon>
        <taxon>Actinomycetes</taxon>
        <taxon>Streptosporangiales</taxon>
        <taxon>Streptosporangiaceae</taxon>
        <taxon>Streptosporangium</taxon>
    </lineage>
</organism>
<reference evidence="3" key="1">
    <citation type="journal article" date="2019" name="Int. J. Syst. Evol. Microbiol.">
        <title>The Global Catalogue of Microorganisms (GCM) 10K type strain sequencing project: providing services to taxonomists for standard genome sequencing and annotation.</title>
        <authorList>
            <consortium name="The Broad Institute Genomics Platform"/>
            <consortium name="The Broad Institute Genome Sequencing Center for Infectious Disease"/>
            <person name="Wu L."/>
            <person name="Ma J."/>
        </authorList>
    </citation>
    <scope>NUCLEOTIDE SEQUENCE [LARGE SCALE GENOMIC DNA]</scope>
    <source>
        <strain evidence="3">JCM 17388</strain>
    </source>
</reference>